<evidence type="ECO:0000313" key="4">
    <source>
        <dbReference type="EMBL" id="KAF7730422.1"/>
    </source>
</evidence>
<accession>A0A8H7ES15</accession>
<protein>
    <recommendedName>
        <fullName evidence="3">Putative zinc-finger domain-containing protein</fullName>
    </recommendedName>
</protein>
<evidence type="ECO:0000313" key="5">
    <source>
        <dbReference type="Proteomes" id="UP000605846"/>
    </source>
</evidence>
<dbReference type="AlphaFoldDB" id="A0A8H7ES15"/>
<sequence length="590" mass="64436">MAHMDSPVDMEISDGSISNSSDMEIEDPNEEVTYVMNGTPYYDHASNPYSANMPLTSSSSLMSQHGITSEQNLMTPQNYSMPSLTSYIKSYHNGYQSRQRSGMRKVSLEQETGHAMRDNHYHMGYPSQVSNALPAQKATGYSNNSSGYIQHDNMSGSHNISIAKTQGNEHLQRMTGKSGGIYFDSFDDSDSDESFTTAPGSPIHLAETVMDFKHGNNVSSNDNADPEVQLEKCQQELQLLDERKKEIEKAKNKLSLDMLGLQVKLSIERNRKNKPTKKPIKSKKAAFGSKYSAIETIENGDEKKPSVEKHDPNGNAEPFPGRNIETHEHITTQAPSVSLKHISAATIQQSSLPGPAISPSLPASNPALQPLTAVQRLKPSQAHASVEKASTNTSENITLTAKRSVFSAAAQSAAIPKKPSSSISKSTKQKVPKTLQASIGALEPKLHIPAPQPLPTRDALPPTSVTKLEKKAKHKQINDAAITVTQGQKPVAQSQIPSTHTMVDKQSAKILKKDPPISPTKTNENNKGAFRPYRSPLDLFGIQAGEEKRDIARQPTGPRPDTVYKSFCAFEANGGTCNDDTCTAMHFRDF</sequence>
<dbReference type="Proteomes" id="UP000605846">
    <property type="component" value="Unassembled WGS sequence"/>
</dbReference>
<gene>
    <name evidence="4" type="ORF">EC973_002229</name>
</gene>
<proteinExistence type="predicted"/>
<keyword evidence="1" id="KW-0175">Coiled coil</keyword>
<dbReference type="EMBL" id="JABAYA010000016">
    <property type="protein sequence ID" value="KAF7730422.1"/>
    <property type="molecule type" value="Genomic_DNA"/>
</dbReference>
<feature type="coiled-coil region" evidence="1">
    <location>
        <begin position="230"/>
        <end position="257"/>
    </location>
</feature>
<evidence type="ECO:0000256" key="2">
    <source>
        <dbReference type="SAM" id="MobiDB-lite"/>
    </source>
</evidence>
<evidence type="ECO:0000259" key="3">
    <source>
        <dbReference type="Pfam" id="PF10650"/>
    </source>
</evidence>
<feature type="domain" description="Putative zinc-finger" evidence="3">
    <location>
        <begin position="567"/>
        <end position="588"/>
    </location>
</feature>
<keyword evidence="5" id="KW-1185">Reference proteome</keyword>
<name>A0A8H7ES15_9FUNG</name>
<dbReference type="Pfam" id="PF10650">
    <property type="entry name" value="zf-C3H1"/>
    <property type="match status" value="1"/>
</dbReference>
<feature type="region of interest" description="Disordered" evidence="2">
    <location>
        <begin position="292"/>
        <end position="323"/>
    </location>
</feature>
<feature type="region of interest" description="Disordered" evidence="2">
    <location>
        <begin position="1"/>
        <end position="23"/>
    </location>
</feature>
<feature type="compositionally biased region" description="Basic and acidic residues" evidence="2">
    <location>
        <begin position="300"/>
        <end position="312"/>
    </location>
</feature>
<evidence type="ECO:0000256" key="1">
    <source>
        <dbReference type="SAM" id="Coils"/>
    </source>
</evidence>
<feature type="region of interest" description="Disordered" evidence="2">
    <location>
        <begin position="512"/>
        <end position="534"/>
    </location>
</feature>
<comment type="caution">
    <text evidence="4">The sequence shown here is derived from an EMBL/GenBank/DDBJ whole genome shotgun (WGS) entry which is preliminary data.</text>
</comment>
<organism evidence="4 5">
    <name type="scientific">Apophysomyces ossiformis</name>
    <dbReference type="NCBI Taxonomy" id="679940"/>
    <lineage>
        <taxon>Eukaryota</taxon>
        <taxon>Fungi</taxon>
        <taxon>Fungi incertae sedis</taxon>
        <taxon>Mucoromycota</taxon>
        <taxon>Mucoromycotina</taxon>
        <taxon>Mucoromycetes</taxon>
        <taxon>Mucorales</taxon>
        <taxon>Mucorineae</taxon>
        <taxon>Mucoraceae</taxon>
        <taxon>Apophysomyces</taxon>
    </lineage>
</organism>
<dbReference type="OrthoDB" id="1922977at2759"/>
<dbReference type="InterPro" id="IPR019607">
    <property type="entry name" value="Putative_zinc-finger_domain"/>
</dbReference>
<reference evidence="4" key="1">
    <citation type="submission" date="2020-01" db="EMBL/GenBank/DDBJ databases">
        <title>Genome Sequencing of Three Apophysomyces-Like Fungal Strains Confirms a Novel Fungal Genus in the Mucoromycota with divergent Burkholderia-like Endosymbiotic Bacteria.</title>
        <authorList>
            <person name="Stajich J.E."/>
            <person name="Macias A.M."/>
            <person name="Carter-House D."/>
            <person name="Lovett B."/>
            <person name="Kasson L.R."/>
            <person name="Berry K."/>
            <person name="Grigoriev I."/>
            <person name="Chang Y."/>
            <person name="Spatafora J."/>
            <person name="Kasson M.T."/>
        </authorList>
    </citation>
    <scope>NUCLEOTIDE SEQUENCE</scope>
    <source>
        <strain evidence="4">NRRL A-21654</strain>
    </source>
</reference>